<dbReference type="AlphaFoldDB" id="A0A9P0EW64"/>
<feature type="region of interest" description="Disordered" evidence="1">
    <location>
        <begin position="256"/>
        <end position="306"/>
    </location>
</feature>
<evidence type="ECO:0000313" key="4">
    <source>
        <dbReference type="Proteomes" id="UP001152759"/>
    </source>
</evidence>
<protein>
    <submittedName>
        <fullName evidence="3">Uncharacterized protein</fullName>
    </submittedName>
</protein>
<organism evidence="3 4">
    <name type="scientific">Bemisia tabaci</name>
    <name type="common">Sweetpotato whitefly</name>
    <name type="synonym">Aleurodes tabaci</name>
    <dbReference type="NCBI Taxonomy" id="7038"/>
    <lineage>
        <taxon>Eukaryota</taxon>
        <taxon>Metazoa</taxon>
        <taxon>Ecdysozoa</taxon>
        <taxon>Arthropoda</taxon>
        <taxon>Hexapoda</taxon>
        <taxon>Insecta</taxon>
        <taxon>Pterygota</taxon>
        <taxon>Neoptera</taxon>
        <taxon>Paraneoptera</taxon>
        <taxon>Hemiptera</taxon>
        <taxon>Sternorrhyncha</taxon>
        <taxon>Aleyrodoidea</taxon>
        <taxon>Aleyrodidae</taxon>
        <taxon>Aleyrodinae</taxon>
        <taxon>Bemisia</taxon>
    </lineage>
</organism>
<proteinExistence type="predicted"/>
<sequence length="306" mass="34699">MRSTLGLVHTLLLVYQQGYCQSKLSKSLLENFNMKHNNSPRFDFNPEDTINIGKEFGLADDVVPVFRLKEHYHTGAEPKQARSLAGLRVTVISPGKVQDEDQEDADQGLQSRARKKKTNFNIGIPIPVVISRKREKVVVHDAYGRKTNLPPGSYHPAYPHVPYPQYPPHPSYAYYNHPGSDGQLPDGREWMGSHHQKSYVTTAAALDAFEELRKYPPLTPDGHVNGKNVRKLASQGLKTLRKIAFWRYVHPIQAPQRLHSTSSGGSETESTDESKDGQRRRRKESSVSPKQEKKSSRKRRETPTKK</sequence>
<dbReference type="Proteomes" id="UP001152759">
    <property type="component" value="Chromosome 1"/>
</dbReference>
<evidence type="ECO:0000256" key="1">
    <source>
        <dbReference type="SAM" id="MobiDB-lite"/>
    </source>
</evidence>
<evidence type="ECO:0000256" key="2">
    <source>
        <dbReference type="SAM" id="SignalP"/>
    </source>
</evidence>
<reference evidence="3" key="1">
    <citation type="submission" date="2021-12" db="EMBL/GenBank/DDBJ databases">
        <authorList>
            <person name="King R."/>
        </authorList>
    </citation>
    <scope>NUCLEOTIDE SEQUENCE</scope>
</reference>
<gene>
    <name evidence="3" type="ORF">BEMITA_LOCUS1286</name>
</gene>
<evidence type="ECO:0000313" key="3">
    <source>
        <dbReference type="EMBL" id="CAH0381665.1"/>
    </source>
</evidence>
<keyword evidence="2" id="KW-0732">Signal</keyword>
<keyword evidence="4" id="KW-1185">Reference proteome</keyword>
<feature type="signal peptide" evidence="2">
    <location>
        <begin position="1"/>
        <end position="20"/>
    </location>
</feature>
<feature type="region of interest" description="Disordered" evidence="1">
    <location>
        <begin position="95"/>
        <end position="114"/>
    </location>
</feature>
<name>A0A9P0EW64_BEMTA</name>
<dbReference type="EMBL" id="OU963862">
    <property type="protein sequence ID" value="CAH0381665.1"/>
    <property type="molecule type" value="Genomic_DNA"/>
</dbReference>
<accession>A0A9P0EW64</accession>
<feature type="chain" id="PRO_5040404060" evidence="2">
    <location>
        <begin position="21"/>
        <end position="306"/>
    </location>
</feature>